<dbReference type="GO" id="GO:0042597">
    <property type="term" value="C:periplasmic space"/>
    <property type="evidence" value="ECO:0007669"/>
    <property type="project" value="UniProtKB-SubCell"/>
</dbReference>
<dbReference type="PANTHER" id="PTHR30024">
    <property type="entry name" value="ALIPHATIC SULFONATES-BINDING PROTEIN-RELATED"/>
    <property type="match status" value="1"/>
</dbReference>
<proteinExistence type="inferred from homology"/>
<dbReference type="EMBL" id="CP002198">
    <property type="protein sequence ID" value="ADN13123.1"/>
    <property type="molecule type" value="Genomic_DNA"/>
</dbReference>
<evidence type="ECO:0000259" key="7">
    <source>
        <dbReference type="SMART" id="SM00062"/>
    </source>
</evidence>
<dbReference type="InterPro" id="IPR010067">
    <property type="entry name" value="ABC_SsuA_sub-bd"/>
</dbReference>
<gene>
    <name evidence="8" type="ordered locus">Cyan7822_1116</name>
</gene>
<dbReference type="RefSeq" id="WP_013321230.1">
    <property type="nucleotide sequence ID" value="NC_014501.1"/>
</dbReference>
<dbReference type="Proteomes" id="UP000008206">
    <property type="component" value="Chromosome"/>
</dbReference>
<evidence type="ECO:0000256" key="1">
    <source>
        <dbReference type="ARBA" id="ARBA00004418"/>
    </source>
</evidence>
<dbReference type="InterPro" id="IPR015168">
    <property type="entry name" value="SsuA/THI5"/>
</dbReference>
<dbReference type="InterPro" id="IPR001638">
    <property type="entry name" value="Solute-binding_3/MltF_N"/>
</dbReference>
<evidence type="ECO:0000313" key="8">
    <source>
        <dbReference type="EMBL" id="ADN13123.1"/>
    </source>
</evidence>
<dbReference type="OrthoDB" id="527543at2"/>
<dbReference type="CDD" id="cd13557">
    <property type="entry name" value="PBP2_SsuA"/>
    <property type="match status" value="1"/>
</dbReference>
<dbReference type="KEGG" id="cyj:Cyan7822_1116"/>
<keyword evidence="9" id="KW-1185">Reference proteome</keyword>
<evidence type="ECO:0000256" key="3">
    <source>
        <dbReference type="ARBA" id="ARBA00022448"/>
    </source>
</evidence>
<evidence type="ECO:0000256" key="5">
    <source>
        <dbReference type="ARBA" id="ARBA00055538"/>
    </source>
</evidence>
<feature type="domain" description="Solute-binding protein family 3/N-terminal" evidence="7">
    <location>
        <begin position="65"/>
        <end position="296"/>
    </location>
</feature>
<keyword evidence="3" id="KW-0813">Transport</keyword>
<sequence>MLFGNLRLNLLDFWVSHKGAKGAKKIIFLVIVGIILTACSSTQTNLPVSSSSPSNPVTNNVESKVIRIGYQKFGTLNILKARGNLEQRLKGEGISVQWLQFPAGPQLLEALNAGSIDFGHTGEAPPIFAQAAGAPLVYVASQTPNPKAEGILVKQDSPLKTLADLKGKKVVLNKGSNVHFFLVKALEKAGLKYEDINIIFLPPADARAAFEQGSVDAWAIWDPFFTAAKRATGARVLEDGEGIVANREFYLAAKPFVEQYPERVKTIIEETKKADSWAKTNVTEAATLLAPELGLDVPTLEEVLKRRPGGIEPINGEITAYQQQIADTFLGLKLLPKPIQVKDLTEKSN</sequence>
<name>E0UFL2_GLOV7</name>
<dbReference type="GO" id="GO:0042626">
    <property type="term" value="F:ATPase-coupled transmembrane transporter activity"/>
    <property type="evidence" value="ECO:0007669"/>
    <property type="project" value="InterPro"/>
</dbReference>
<protein>
    <recommendedName>
        <fullName evidence="6">Putative aliphatic sulfonates-binding protein</fullName>
    </recommendedName>
</protein>
<keyword evidence="4" id="KW-0732">Signal</keyword>
<dbReference type="GO" id="GO:0016020">
    <property type="term" value="C:membrane"/>
    <property type="evidence" value="ECO:0007669"/>
    <property type="project" value="InterPro"/>
</dbReference>
<dbReference type="FunFam" id="3.40.190.10:FF:000050">
    <property type="entry name" value="Sulfonate ABC transporter substrate-binding protein"/>
    <property type="match status" value="1"/>
</dbReference>
<dbReference type="AlphaFoldDB" id="E0UFL2"/>
<comment type="function">
    <text evidence="5">Part of a binding-protein-dependent transport system for aliphatic sulfonates. Putative binding protein.</text>
</comment>
<comment type="similarity">
    <text evidence="2">Belongs to the bacterial solute-binding protein SsuA/TauA family.</text>
</comment>
<organism evidence="8 9">
    <name type="scientific">Gloeothece verrucosa (strain PCC 7822)</name>
    <name type="common">Cyanothece sp. (strain PCC 7822)</name>
    <dbReference type="NCBI Taxonomy" id="497965"/>
    <lineage>
        <taxon>Bacteria</taxon>
        <taxon>Bacillati</taxon>
        <taxon>Cyanobacteriota</taxon>
        <taxon>Cyanophyceae</taxon>
        <taxon>Oscillatoriophycideae</taxon>
        <taxon>Chroococcales</taxon>
        <taxon>Aphanothecaceae</taxon>
        <taxon>Gloeothece</taxon>
        <taxon>Gloeothece verrucosa</taxon>
    </lineage>
</organism>
<evidence type="ECO:0000313" key="9">
    <source>
        <dbReference type="Proteomes" id="UP000008206"/>
    </source>
</evidence>
<dbReference type="HOGENOM" id="CLU_028871_2_0_3"/>
<evidence type="ECO:0000256" key="2">
    <source>
        <dbReference type="ARBA" id="ARBA00010742"/>
    </source>
</evidence>
<dbReference type="STRING" id="497965.Cyan7822_1116"/>
<dbReference type="PANTHER" id="PTHR30024:SF42">
    <property type="entry name" value="ALIPHATIC SULFONATES-BINDING PROTEIN-RELATED"/>
    <property type="match status" value="1"/>
</dbReference>
<evidence type="ECO:0000256" key="4">
    <source>
        <dbReference type="ARBA" id="ARBA00022729"/>
    </source>
</evidence>
<reference evidence="9" key="1">
    <citation type="journal article" date="2011" name="MBio">
        <title>Novel metabolic attributes of the genus Cyanothece, comprising a group of unicellular nitrogen-fixing Cyanobacteria.</title>
        <authorList>
            <person name="Bandyopadhyay A."/>
            <person name="Elvitigala T."/>
            <person name="Welsh E."/>
            <person name="Stockel J."/>
            <person name="Liberton M."/>
            <person name="Min H."/>
            <person name="Sherman L.A."/>
            <person name="Pakrasi H.B."/>
        </authorList>
    </citation>
    <scope>NUCLEOTIDE SEQUENCE [LARGE SCALE GENOMIC DNA]</scope>
    <source>
        <strain evidence="9">PCC 7822</strain>
    </source>
</reference>
<dbReference type="SMART" id="SM00062">
    <property type="entry name" value="PBPb"/>
    <property type="match status" value="1"/>
</dbReference>
<dbReference type="Pfam" id="PF09084">
    <property type="entry name" value="NMT1"/>
    <property type="match status" value="1"/>
</dbReference>
<dbReference type="NCBIfam" id="NF008588">
    <property type="entry name" value="PRK11553.1"/>
    <property type="match status" value="1"/>
</dbReference>
<dbReference type="SUPFAM" id="SSF53850">
    <property type="entry name" value="Periplasmic binding protein-like II"/>
    <property type="match status" value="1"/>
</dbReference>
<dbReference type="NCBIfam" id="TIGR01728">
    <property type="entry name" value="SsuA_fam"/>
    <property type="match status" value="1"/>
</dbReference>
<evidence type="ECO:0000256" key="6">
    <source>
        <dbReference type="ARBA" id="ARBA00070228"/>
    </source>
</evidence>
<dbReference type="Gene3D" id="3.40.190.10">
    <property type="entry name" value="Periplasmic binding protein-like II"/>
    <property type="match status" value="2"/>
</dbReference>
<comment type="subcellular location">
    <subcellularLocation>
        <location evidence="1">Periplasm</location>
    </subcellularLocation>
</comment>
<accession>E0UFL2</accession>
<dbReference type="eggNOG" id="COG0715">
    <property type="taxonomic scope" value="Bacteria"/>
</dbReference>